<dbReference type="Proteomes" id="UP000468531">
    <property type="component" value="Unassembled WGS sequence"/>
</dbReference>
<dbReference type="PANTHER" id="PTHR43798">
    <property type="entry name" value="MONOACYLGLYCEROL LIPASE"/>
    <property type="match status" value="1"/>
</dbReference>
<dbReference type="InterPro" id="IPR000073">
    <property type="entry name" value="AB_hydrolase_1"/>
</dbReference>
<reference evidence="3 4" key="1">
    <citation type="journal article" date="2020" name="Arch. Microbiol.">
        <title>Bradyrhizobium uaiense sp. nov., a new highly efficient cowpea symbiont.</title>
        <authorList>
            <person name="Cabral Michel D."/>
            <person name="Azarias Guimaraes A."/>
            <person name="Martins da Costa E."/>
            <person name="Soares de Carvalho T."/>
            <person name="Balsanelli E."/>
            <person name="Willems A."/>
            <person name="Maltempi de Souza E."/>
            <person name="de Souza Moreira F.M."/>
        </authorList>
    </citation>
    <scope>NUCLEOTIDE SEQUENCE [LARGE SCALE GENOMIC DNA]</scope>
    <source>
        <strain evidence="3 4">UFLA 03-164</strain>
    </source>
</reference>
<evidence type="ECO:0000259" key="2">
    <source>
        <dbReference type="Pfam" id="PF12697"/>
    </source>
</evidence>
<keyword evidence="4" id="KW-1185">Reference proteome</keyword>
<name>A0A6P1BAC9_9BRAD</name>
<accession>A0A6P1BAC9</accession>
<feature type="domain" description="AB hydrolase-1" evidence="2">
    <location>
        <begin position="45"/>
        <end position="282"/>
    </location>
</feature>
<dbReference type="GO" id="GO:0016787">
    <property type="term" value="F:hydrolase activity"/>
    <property type="evidence" value="ECO:0007669"/>
    <property type="project" value="UniProtKB-KW"/>
</dbReference>
<proteinExistence type="predicted"/>
<evidence type="ECO:0000313" key="4">
    <source>
        <dbReference type="Proteomes" id="UP000468531"/>
    </source>
</evidence>
<gene>
    <name evidence="3" type="ORF">FNJ47_06065</name>
</gene>
<evidence type="ECO:0000256" key="1">
    <source>
        <dbReference type="ARBA" id="ARBA00022801"/>
    </source>
</evidence>
<dbReference type="AlphaFoldDB" id="A0A6P1BAC9"/>
<evidence type="ECO:0000313" key="3">
    <source>
        <dbReference type="EMBL" id="NEU95407.1"/>
    </source>
</evidence>
<protein>
    <submittedName>
        <fullName evidence="3">Alpha/beta hydrolase</fullName>
    </submittedName>
</protein>
<dbReference type="Gene3D" id="3.40.50.1820">
    <property type="entry name" value="alpha/beta hydrolase"/>
    <property type="match status" value="1"/>
</dbReference>
<organism evidence="3 4">
    <name type="scientific">Bradyrhizobium uaiense</name>
    <dbReference type="NCBI Taxonomy" id="2594946"/>
    <lineage>
        <taxon>Bacteria</taxon>
        <taxon>Pseudomonadati</taxon>
        <taxon>Pseudomonadota</taxon>
        <taxon>Alphaproteobacteria</taxon>
        <taxon>Hyphomicrobiales</taxon>
        <taxon>Nitrobacteraceae</taxon>
        <taxon>Bradyrhizobium</taxon>
    </lineage>
</organism>
<dbReference type="EMBL" id="VKHP01000014">
    <property type="protein sequence ID" value="NEU95407.1"/>
    <property type="molecule type" value="Genomic_DNA"/>
</dbReference>
<dbReference type="PANTHER" id="PTHR43798:SF31">
    <property type="entry name" value="AB HYDROLASE SUPERFAMILY PROTEIN YCLE"/>
    <property type="match status" value="1"/>
</dbReference>
<dbReference type="SUPFAM" id="SSF53474">
    <property type="entry name" value="alpha/beta-Hydrolases"/>
    <property type="match status" value="1"/>
</dbReference>
<dbReference type="Pfam" id="PF12697">
    <property type="entry name" value="Abhydrolase_6"/>
    <property type="match status" value="1"/>
</dbReference>
<sequence>MQSSKPAPGADRISQWRCSVTDLSLDNNGIRLAASVDGPTDAEPILFLHGLSLSRDTWQEIGDRLRDRYRVWTLDFRGHGHSDRAASYALADYVSDAQTALAAIGRPAVIVGHSLGGCVAGVLAQSGDANVRAAFLEDPPWFLGQPGEWEKSAFPKLFGIVSARQAAWQQARAPLGTYLAFVSDSPTPMGGIGSDHFGSRHLLSHASALQRQDGRCWADGDVAGSVLAAIPTEREFLCPVKIIQADPGSGAALLEGHESRFAHGNPRADIVRYEGCGHSPHRAIAFTQRFAADLEAFLSSLRSK</sequence>
<comment type="caution">
    <text evidence="3">The sequence shown here is derived from an EMBL/GenBank/DDBJ whole genome shotgun (WGS) entry which is preliminary data.</text>
</comment>
<keyword evidence="1 3" id="KW-0378">Hydrolase</keyword>
<dbReference type="InterPro" id="IPR050266">
    <property type="entry name" value="AB_hydrolase_sf"/>
</dbReference>
<dbReference type="InterPro" id="IPR029058">
    <property type="entry name" value="AB_hydrolase_fold"/>
</dbReference>
<dbReference type="GO" id="GO:0016020">
    <property type="term" value="C:membrane"/>
    <property type="evidence" value="ECO:0007669"/>
    <property type="project" value="TreeGrafter"/>
</dbReference>